<feature type="signal peptide" evidence="2">
    <location>
        <begin position="1"/>
        <end position="20"/>
    </location>
</feature>
<feature type="region of interest" description="Disordered" evidence="1">
    <location>
        <begin position="48"/>
        <end position="75"/>
    </location>
</feature>
<reference evidence="3 4" key="1">
    <citation type="submission" date="2024-04" db="EMBL/GenBank/DDBJ databases">
        <authorList>
            <person name="Fracassetti M."/>
        </authorList>
    </citation>
    <scope>NUCLEOTIDE SEQUENCE [LARGE SCALE GENOMIC DNA]</scope>
</reference>
<name>A0AAV2CIT8_9ROSI</name>
<proteinExistence type="predicted"/>
<evidence type="ECO:0000256" key="2">
    <source>
        <dbReference type="SAM" id="SignalP"/>
    </source>
</evidence>
<keyword evidence="4" id="KW-1185">Reference proteome</keyword>
<dbReference type="AlphaFoldDB" id="A0AAV2CIT8"/>
<organism evidence="3 4">
    <name type="scientific">Linum trigynum</name>
    <dbReference type="NCBI Taxonomy" id="586398"/>
    <lineage>
        <taxon>Eukaryota</taxon>
        <taxon>Viridiplantae</taxon>
        <taxon>Streptophyta</taxon>
        <taxon>Embryophyta</taxon>
        <taxon>Tracheophyta</taxon>
        <taxon>Spermatophyta</taxon>
        <taxon>Magnoliopsida</taxon>
        <taxon>eudicotyledons</taxon>
        <taxon>Gunneridae</taxon>
        <taxon>Pentapetalae</taxon>
        <taxon>rosids</taxon>
        <taxon>fabids</taxon>
        <taxon>Malpighiales</taxon>
        <taxon>Linaceae</taxon>
        <taxon>Linum</taxon>
    </lineage>
</organism>
<evidence type="ECO:0000256" key="1">
    <source>
        <dbReference type="SAM" id="MobiDB-lite"/>
    </source>
</evidence>
<keyword evidence="2" id="KW-0732">Signal</keyword>
<protein>
    <recommendedName>
        <fullName evidence="5">Secreted protein</fullName>
    </recommendedName>
</protein>
<dbReference type="Proteomes" id="UP001497516">
    <property type="component" value="Chromosome 1"/>
</dbReference>
<gene>
    <name evidence="3" type="ORF">LTRI10_LOCUS4163</name>
</gene>
<dbReference type="EMBL" id="OZ034813">
    <property type="protein sequence ID" value="CAL1356458.1"/>
    <property type="molecule type" value="Genomic_DNA"/>
</dbReference>
<sequence>MKKLVINIMLLLGIVLVAIAGHPSAVVYAQQCIGAICRLSEDSLTVAEAPTRTNSEGYDEPESGKDGGGKNCRGC</sequence>
<evidence type="ECO:0008006" key="5">
    <source>
        <dbReference type="Google" id="ProtNLM"/>
    </source>
</evidence>
<accession>A0AAV2CIT8</accession>
<evidence type="ECO:0000313" key="3">
    <source>
        <dbReference type="EMBL" id="CAL1356458.1"/>
    </source>
</evidence>
<evidence type="ECO:0000313" key="4">
    <source>
        <dbReference type="Proteomes" id="UP001497516"/>
    </source>
</evidence>
<feature type="chain" id="PRO_5043584383" description="Secreted protein" evidence="2">
    <location>
        <begin position="21"/>
        <end position="75"/>
    </location>
</feature>